<organism evidence="1 2">
    <name type="scientific">Marivirga atlantica</name>
    <dbReference type="NCBI Taxonomy" id="1548457"/>
    <lineage>
        <taxon>Bacteria</taxon>
        <taxon>Pseudomonadati</taxon>
        <taxon>Bacteroidota</taxon>
        <taxon>Cytophagia</taxon>
        <taxon>Cytophagales</taxon>
        <taxon>Marivirgaceae</taxon>
        <taxon>Marivirga</taxon>
    </lineage>
</organism>
<evidence type="ECO:0000313" key="2">
    <source>
        <dbReference type="Proteomes" id="UP000642920"/>
    </source>
</evidence>
<accession>A0A937DCX8</accession>
<evidence type="ECO:0000313" key="1">
    <source>
        <dbReference type="EMBL" id="MBL0763652.1"/>
    </source>
</evidence>
<gene>
    <name evidence="1" type="ORF">JKP34_00225</name>
</gene>
<dbReference type="EMBL" id="JAERQG010000001">
    <property type="protein sequence ID" value="MBL0763652.1"/>
    <property type="molecule type" value="Genomic_DNA"/>
</dbReference>
<comment type="caution">
    <text evidence="1">The sequence shown here is derived from an EMBL/GenBank/DDBJ whole genome shotgun (WGS) entry which is preliminary data.</text>
</comment>
<sequence>MDRYKIVFVCRETPNSIEGLKGFSKGEYYEGRSFNGLYEVNAKWGSGAESKLISKKLFDDYFELIENESLVKTPA</sequence>
<keyword evidence="2" id="KW-1185">Reference proteome</keyword>
<dbReference type="AlphaFoldDB" id="A0A937DCX8"/>
<reference evidence="1" key="1">
    <citation type="submission" date="2021-01" db="EMBL/GenBank/DDBJ databases">
        <title>Marivirga sp. nov., isolated from intertidal surface sediments.</title>
        <authorList>
            <person name="Zhang M."/>
        </authorList>
    </citation>
    <scope>NUCLEOTIDE SEQUENCE</scope>
    <source>
        <strain evidence="1">SM1354</strain>
    </source>
</reference>
<name>A0A937DCX8_9BACT</name>
<proteinExistence type="predicted"/>
<protein>
    <submittedName>
        <fullName evidence="1">Uncharacterized protein</fullName>
    </submittedName>
</protein>
<dbReference type="Proteomes" id="UP000642920">
    <property type="component" value="Unassembled WGS sequence"/>
</dbReference>
<dbReference type="RefSeq" id="WP_201916488.1">
    <property type="nucleotide sequence ID" value="NZ_JAERQG010000001.1"/>
</dbReference>